<evidence type="ECO:0008006" key="5">
    <source>
        <dbReference type="Google" id="ProtNLM"/>
    </source>
</evidence>
<feature type="chain" id="PRO_5040997218" description="Apple domain-containing protein" evidence="2">
    <location>
        <begin position="22"/>
        <end position="296"/>
    </location>
</feature>
<evidence type="ECO:0000256" key="2">
    <source>
        <dbReference type="SAM" id="SignalP"/>
    </source>
</evidence>
<keyword evidence="4" id="KW-1185">Reference proteome</keyword>
<evidence type="ECO:0000256" key="1">
    <source>
        <dbReference type="SAM" id="MobiDB-lite"/>
    </source>
</evidence>
<name>A0A9W4U8A5_9PLEO</name>
<dbReference type="OrthoDB" id="3440282at2759"/>
<proteinExistence type="predicted"/>
<comment type="caution">
    <text evidence="3">The sequence shown here is derived from an EMBL/GenBank/DDBJ whole genome shotgun (WGS) entry which is preliminary data.</text>
</comment>
<dbReference type="AlphaFoldDB" id="A0A9W4U8A5"/>
<organism evidence="3 4">
    <name type="scientific">Periconia digitata</name>
    <dbReference type="NCBI Taxonomy" id="1303443"/>
    <lineage>
        <taxon>Eukaryota</taxon>
        <taxon>Fungi</taxon>
        <taxon>Dikarya</taxon>
        <taxon>Ascomycota</taxon>
        <taxon>Pezizomycotina</taxon>
        <taxon>Dothideomycetes</taxon>
        <taxon>Pleosporomycetidae</taxon>
        <taxon>Pleosporales</taxon>
        <taxon>Massarineae</taxon>
        <taxon>Periconiaceae</taxon>
        <taxon>Periconia</taxon>
    </lineage>
</organism>
<dbReference type="Proteomes" id="UP001152607">
    <property type="component" value="Unassembled WGS sequence"/>
</dbReference>
<keyword evidence="2" id="KW-0732">Signal</keyword>
<gene>
    <name evidence="3" type="ORF">PDIGIT_LOCUS3275</name>
</gene>
<protein>
    <recommendedName>
        <fullName evidence="5">Apple domain-containing protein</fullName>
    </recommendedName>
</protein>
<evidence type="ECO:0000313" key="4">
    <source>
        <dbReference type="Proteomes" id="UP001152607"/>
    </source>
</evidence>
<feature type="region of interest" description="Disordered" evidence="1">
    <location>
        <begin position="224"/>
        <end position="273"/>
    </location>
</feature>
<feature type="signal peptide" evidence="2">
    <location>
        <begin position="1"/>
        <end position="21"/>
    </location>
</feature>
<feature type="compositionally biased region" description="Low complexity" evidence="1">
    <location>
        <begin position="233"/>
        <end position="250"/>
    </location>
</feature>
<evidence type="ECO:0000313" key="3">
    <source>
        <dbReference type="EMBL" id="CAI6312589.1"/>
    </source>
</evidence>
<dbReference type="EMBL" id="CAOQHR010000002">
    <property type="protein sequence ID" value="CAI6312589.1"/>
    <property type="molecule type" value="Genomic_DNA"/>
</dbReference>
<reference evidence="3" key="1">
    <citation type="submission" date="2023-01" db="EMBL/GenBank/DDBJ databases">
        <authorList>
            <person name="Van Ghelder C."/>
            <person name="Rancurel C."/>
        </authorList>
    </citation>
    <scope>NUCLEOTIDE SEQUENCE</scope>
    <source>
        <strain evidence="3">CNCM I-4278</strain>
    </source>
</reference>
<accession>A0A9W4U8A5</accession>
<sequence>MRVTSLRAATALLPAICLAQATTTHTSPTATTSATPSCTASPITKLCDYPEPGPEFAVASESRASCWSYCNAHQPCSFSIFVAGNPNTGTGTCWLYPGKDFDEKAGSTNCGNPSLFVDSKPACAGGTPTSGACTATSSPSALASVCGYPAPGDCFEGCLASDGASSCLSYCAKAEACSYAVFNPGNPSNSPFASGNCWIYPNGTFDAQSASLCSGQPEQFVYNNACPKPPSSSSPSPSSSQTSPSPSPSSTGPNGTGAASAAENQSSGNEGPASGEFPLYSCLITNIALLVWQRRQ</sequence>